<dbReference type="EMBL" id="LELK01000004">
    <property type="protein sequence ID" value="KMM36683.1"/>
    <property type="molecule type" value="Genomic_DNA"/>
</dbReference>
<comment type="caution">
    <text evidence="1">The sequence shown here is derived from an EMBL/GenBank/DDBJ whole genome shotgun (WGS) entry which is preliminary data.</text>
</comment>
<dbReference type="OrthoDB" id="2970370at2"/>
<dbReference type="Proteomes" id="UP000035996">
    <property type="component" value="Unassembled WGS sequence"/>
</dbReference>
<dbReference type="AlphaFoldDB" id="A0A0J6CU26"/>
<organism evidence="1 2">
    <name type="scientific">Guptibacillus hwajinpoensis</name>
    <dbReference type="NCBI Taxonomy" id="208199"/>
    <lineage>
        <taxon>Bacteria</taxon>
        <taxon>Bacillati</taxon>
        <taxon>Bacillota</taxon>
        <taxon>Bacilli</taxon>
        <taxon>Bacillales</taxon>
        <taxon>Guptibacillaceae</taxon>
        <taxon>Guptibacillus</taxon>
    </lineage>
</organism>
<name>A0A0J6CU26_9BACL</name>
<evidence type="ECO:0000313" key="1">
    <source>
        <dbReference type="EMBL" id="KMM36683.1"/>
    </source>
</evidence>
<accession>A0A0J6CU26</accession>
<sequence length="87" mass="10096">MIRLGNDTFVSYILGKRIKVIATDQLMASLYINDEYKGKCELSLILNKINSFEMKEQDIKGMVRDEHKLYSELSEIIKTQKISPQPE</sequence>
<protein>
    <submittedName>
        <fullName evidence="1">Uncharacterized protein</fullName>
    </submittedName>
</protein>
<keyword evidence="2" id="KW-1185">Reference proteome</keyword>
<evidence type="ECO:0000313" key="2">
    <source>
        <dbReference type="Proteomes" id="UP000035996"/>
    </source>
</evidence>
<gene>
    <name evidence="1" type="ORF">AB986_12045</name>
</gene>
<reference evidence="1" key="1">
    <citation type="submission" date="2015-06" db="EMBL/GenBank/DDBJ databases">
        <authorList>
            <person name="Liu B."/>
            <person name="Wang J."/>
            <person name="Zhu Y."/>
            <person name="Liu G."/>
            <person name="Chen Q."/>
            <person name="Zheng C."/>
            <person name="Che J."/>
            <person name="Ge C."/>
            <person name="Shi H."/>
            <person name="Pan Z."/>
            <person name="Liu X."/>
        </authorList>
    </citation>
    <scope>NUCLEOTIDE SEQUENCE [LARGE SCALE GENOMIC DNA]</scope>
    <source>
        <strain evidence="1">DSM 16346</strain>
    </source>
</reference>
<proteinExistence type="predicted"/>
<dbReference type="RefSeq" id="WP_048311395.1">
    <property type="nucleotide sequence ID" value="NZ_CP119526.1"/>
</dbReference>